<reference evidence="1 2" key="1">
    <citation type="submission" date="2020-08" db="EMBL/GenBank/DDBJ databases">
        <title>Draft genome sequencing of an Anaerocolumna strain isolated from anoxic soil subjected to BSD treatment.</title>
        <authorList>
            <person name="Uek A."/>
            <person name="Tonouchi A."/>
        </authorList>
    </citation>
    <scope>NUCLEOTIDE SEQUENCE [LARGE SCALE GENOMIC DNA]</scope>
    <source>
        <strain evidence="1 2">CTTW</strain>
    </source>
</reference>
<dbReference type="Pfam" id="PF06810">
    <property type="entry name" value="Phage_scaffold"/>
    <property type="match status" value="1"/>
</dbReference>
<evidence type="ECO:0000313" key="1">
    <source>
        <dbReference type="EMBL" id="BCK01720.1"/>
    </source>
</evidence>
<gene>
    <name evidence="1" type="ORF">bsdcttw_47600</name>
</gene>
<keyword evidence="2" id="KW-1185">Reference proteome</keyword>
<protein>
    <submittedName>
        <fullName evidence="1">Uncharacterized protein</fullName>
    </submittedName>
</protein>
<name>A0A7M3SAV2_9FIRM</name>
<sequence length="156" mass="18461">MYLRGSFYEKEAIDAIKVLALFKAEQNAFIPKIRFDEINQKRKELEWQVMHQKSQVDEMRGNSLINQKLKEEMLKLLWQAEQDKKKEEERYKELFIYSMLSEMLSSYKYAELIFEKMNTSWGRGRSTESTKSLSGAVSLEQLLKIRYGGGQSWAKI</sequence>
<evidence type="ECO:0000313" key="2">
    <source>
        <dbReference type="Proteomes" id="UP000515703"/>
    </source>
</evidence>
<dbReference type="AlphaFoldDB" id="A0A7M3SAV2"/>
<reference evidence="1 2" key="2">
    <citation type="submission" date="2020-08" db="EMBL/GenBank/DDBJ databases">
        <authorList>
            <person name="Ueki A."/>
            <person name="Tonouchi A."/>
        </authorList>
    </citation>
    <scope>NUCLEOTIDE SEQUENCE [LARGE SCALE GENOMIC DNA]</scope>
    <source>
        <strain evidence="1 2">CTTW</strain>
    </source>
</reference>
<dbReference type="InterPro" id="IPR009636">
    <property type="entry name" value="SCAF"/>
</dbReference>
<dbReference type="KEGG" id="acht:bsdcttw_47600"/>
<accession>A0A7M3SAV2</accession>
<proteinExistence type="predicted"/>
<dbReference type="Proteomes" id="UP000515703">
    <property type="component" value="Chromosome"/>
</dbReference>
<organism evidence="1 2">
    <name type="scientific">Anaerocolumna chitinilytica</name>
    <dbReference type="NCBI Taxonomy" id="1727145"/>
    <lineage>
        <taxon>Bacteria</taxon>
        <taxon>Bacillati</taxon>
        <taxon>Bacillota</taxon>
        <taxon>Clostridia</taxon>
        <taxon>Lachnospirales</taxon>
        <taxon>Lachnospiraceae</taxon>
        <taxon>Anaerocolumna</taxon>
    </lineage>
</organism>
<dbReference type="EMBL" id="AP023368">
    <property type="protein sequence ID" value="BCK01720.1"/>
    <property type="molecule type" value="Genomic_DNA"/>
</dbReference>